<comment type="cofactor">
    <cofactor evidence="6">
        <name>Mg(2+)</name>
        <dbReference type="ChEBI" id="CHEBI:18420"/>
    </cofactor>
</comment>
<reference evidence="8 9" key="1">
    <citation type="journal article" date="2019" name="Microbiome">
        <title>Annotated bacterial chromosomes from frame-shift-corrected long-read metagenomic data.</title>
        <authorList>
            <person name="Arumugam K."/>
            <person name="Bagci C."/>
            <person name="Bessarab I."/>
            <person name="Beier S."/>
            <person name="Buchfink B."/>
            <person name="Gorska A."/>
            <person name="Qiu G."/>
            <person name="Huson D.H."/>
            <person name="Williams R.B.H."/>
        </authorList>
    </citation>
    <scope>NUCLEOTIDE SEQUENCE [LARGE SCALE GENOMIC DNA]</scope>
    <source>
        <strain evidence="8">SSA1</strain>
    </source>
</reference>
<feature type="binding site" evidence="6">
    <location>
        <position position="96"/>
    </location>
    <ligand>
        <name>Mg(2+)</name>
        <dbReference type="ChEBI" id="CHEBI:18420"/>
    </ligand>
</feature>
<keyword evidence="2 6" id="KW-0540">Nuclease</keyword>
<dbReference type="HAMAP" id="MF_00265">
    <property type="entry name" value="VapC_Nob1"/>
    <property type="match status" value="1"/>
</dbReference>
<dbReference type="PANTHER" id="PTHR35901">
    <property type="entry name" value="RIBONUCLEASE VAPC3"/>
    <property type="match status" value="1"/>
</dbReference>
<keyword evidence="5 6" id="KW-0460">Magnesium</keyword>
<evidence type="ECO:0000256" key="6">
    <source>
        <dbReference type="HAMAP-Rule" id="MF_00265"/>
    </source>
</evidence>
<dbReference type="PANTHER" id="PTHR35901:SF1">
    <property type="entry name" value="EXONUCLEASE VAPC9"/>
    <property type="match status" value="1"/>
</dbReference>
<dbReference type="InterPro" id="IPR051619">
    <property type="entry name" value="TypeII_TA_RNase_PINc/VapC"/>
</dbReference>
<evidence type="ECO:0000256" key="1">
    <source>
        <dbReference type="ARBA" id="ARBA00022649"/>
    </source>
</evidence>
<dbReference type="GO" id="GO:0004540">
    <property type="term" value="F:RNA nuclease activity"/>
    <property type="evidence" value="ECO:0007669"/>
    <property type="project" value="InterPro"/>
</dbReference>
<sequence>MIVVDTNVLAYLLIPGQYTESAERLLLDEPEWAAPLLWRSELRNVLATYVRSKRLEVSDALALHRRAADLIGAEEYNPETSDVLRLAKASGCSAYDCEFVSVAEYLDVKLVTADAKLAKAFKTRALLLSDA</sequence>
<dbReference type="Gene3D" id="3.40.50.1010">
    <property type="entry name" value="5'-nuclease"/>
    <property type="match status" value="1"/>
</dbReference>
<dbReference type="Pfam" id="PF01850">
    <property type="entry name" value="PIN"/>
    <property type="match status" value="1"/>
</dbReference>
<keyword evidence="6" id="KW-0800">Toxin</keyword>
<dbReference type="AlphaFoldDB" id="A0A7D5SB42"/>
<dbReference type="EMBL" id="CP058708">
    <property type="protein sequence ID" value="QLH50720.1"/>
    <property type="molecule type" value="Genomic_DNA"/>
</dbReference>
<dbReference type="SUPFAM" id="SSF88723">
    <property type="entry name" value="PIN domain-like"/>
    <property type="match status" value="1"/>
</dbReference>
<evidence type="ECO:0000259" key="7">
    <source>
        <dbReference type="Pfam" id="PF01850"/>
    </source>
</evidence>
<organism evidence="8 9">
    <name type="scientific">Candidatus Accumulibacter cognatus</name>
    <dbReference type="NCBI Taxonomy" id="2954383"/>
    <lineage>
        <taxon>Bacteria</taxon>
        <taxon>Pseudomonadati</taxon>
        <taxon>Pseudomonadota</taxon>
        <taxon>Betaproteobacteria</taxon>
        <taxon>Candidatus Accumulibacter</taxon>
    </lineage>
</organism>
<dbReference type="InterPro" id="IPR022907">
    <property type="entry name" value="VapC_family"/>
</dbReference>
<feature type="binding site" evidence="6">
    <location>
        <position position="5"/>
    </location>
    <ligand>
        <name>Mg(2+)</name>
        <dbReference type="ChEBI" id="CHEBI:18420"/>
    </ligand>
</feature>
<name>A0A7D5SB42_9PROT</name>
<dbReference type="CDD" id="cd09873">
    <property type="entry name" value="PIN_Pae0151-like"/>
    <property type="match status" value="1"/>
</dbReference>
<keyword evidence="4 6" id="KW-0378">Hydrolase</keyword>
<keyword evidence="3 6" id="KW-0479">Metal-binding</keyword>
<evidence type="ECO:0000256" key="3">
    <source>
        <dbReference type="ARBA" id="ARBA00022723"/>
    </source>
</evidence>
<accession>A0A7D5SB42</accession>
<comment type="similarity">
    <text evidence="6">Belongs to the PINc/VapC protein family.</text>
</comment>
<feature type="domain" description="PIN" evidence="7">
    <location>
        <begin position="2"/>
        <end position="119"/>
    </location>
</feature>
<dbReference type="InterPro" id="IPR029060">
    <property type="entry name" value="PIN-like_dom_sf"/>
</dbReference>
<dbReference type="EC" id="3.1.-.-" evidence="6"/>
<protein>
    <recommendedName>
        <fullName evidence="6">Ribonuclease VapC</fullName>
        <shortName evidence="6">RNase VapC</shortName>
        <ecNumber evidence="6">3.1.-.-</ecNumber>
    </recommendedName>
    <alternativeName>
        <fullName evidence="6">Toxin VapC</fullName>
    </alternativeName>
</protein>
<evidence type="ECO:0000256" key="5">
    <source>
        <dbReference type="ARBA" id="ARBA00022842"/>
    </source>
</evidence>
<evidence type="ECO:0000313" key="8">
    <source>
        <dbReference type="EMBL" id="QLH50720.1"/>
    </source>
</evidence>
<comment type="function">
    <text evidence="6">Toxic component of a toxin-antitoxin (TA) system. An RNase.</text>
</comment>
<evidence type="ECO:0000313" key="9">
    <source>
        <dbReference type="Proteomes" id="UP000509684"/>
    </source>
</evidence>
<evidence type="ECO:0000256" key="2">
    <source>
        <dbReference type="ARBA" id="ARBA00022722"/>
    </source>
</evidence>
<dbReference type="GO" id="GO:0000287">
    <property type="term" value="F:magnesium ion binding"/>
    <property type="evidence" value="ECO:0007669"/>
    <property type="project" value="UniProtKB-UniRule"/>
</dbReference>
<dbReference type="KEGG" id="acog:HWD57_13670"/>
<evidence type="ECO:0000256" key="4">
    <source>
        <dbReference type="ARBA" id="ARBA00022801"/>
    </source>
</evidence>
<dbReference type="Proteomes" id="UP000509684">
    <property type="component" value="Chromosome"/>
</dbReference>
<dbReference type="InterPro" id="IPR044153">
    <property type="entry name" value="PIN_Pae0151-like"/>
</dbReference>
<keyword evidence="1 6" id="KW-1277">Toxin-antitoxin system</keyword>
<dbReference type="GO" id="GO:0090729">
    <property type="term" value="F:toxin activity"/>
    <property type="evidence" value="ECO:0007669"/>
    <property type="project" value="UniProtKB-KW"/>
</dbReference>
<dbReference type="InterPro" id="IPR002716">
    <property type="entry name" value="PIN_dom"/>
</dbReference>
<gene>
    <name evidence="6" type="primary">vapC</name>
    <name evidence="8" type="ORF">HWD57_13670</name>
</gene>
<proteinExistence type="inferred from homology"/>
<dbReference type="GO" id="GO:0016787">
    <property type="term" value="F:hydrolase activity"/>
    <property type="evidence" value="ECO:0007669"/>
    <property type="project" value="UniProtKB-KW"/>
</dbReference>